<dbReference type="AlphaFoldDB" id="A0A1C7MN02"/>
<evidence type="ECO:0000256" key="2">
    <source>
        <dbReference type="ARBA" id="ARBA00022692"/>
    </source>
</evidence>
<comment type="subcellular location">
    <subcellularLocation>
        <location evidence="1">Membrane</location>
        <topology evidence="1">Multi-pass membrane protein</topology>
    </subcellularLocation>
</comment>
<protein>
    <submittedName>
        <fullName evidence="7">Polyamine transporter 1</fullName>
    </submittedName>
</protein>
<evidence type="ECO:0000256" key="4">
    <source>
        <dbReference type="ARBA" id="ARBA00023136"/>
    </source>
</evidence>
<keyword evidence="8" id="KW-1185">Reference proteome</keyword>
<organism evidence="7 8">
    <name type="scientific">Grifola frondosa</name>
    <name type="common">Maitake</name>
    <name type="synonym">Polyporus frondosus</name>
    <dbReference type="NCBI Taxonomy" id="5627"/>
    <lineage>
        <taxon>Eukaryota</taxon>
        <taxon>Fungi</taxon>
        <taxon>Dikarya</taxon>
        <taxon>Basidiomycota</taxon>
        <taxon>Agaricomycotina</taxon>
        <taxon>Agaricomycetes</taxon>
        <taxon>Polyporales</taxon>
        <taxon>Grifolaceae</taxon>
        <taxon>Grifola</taxon>
    </lineage>
</organism>
<dbReference type="PANTHER" id="PTHR23502">
    <property type="entry name" value="MAJOR FACILITATOR SUPERFAMILY"/>
    <property type="match status" value="1"/>
</dbReference>
<keyword evidence="2 6" id="KW-0812">Transmembrane</keyword>
<sequence length="257" mass="28765">MPETYAPILLLHKAQRLRRTTGDTRYHAPLEKAQQKTFGSRLEQTLARPFKILFQEPMLIATTTYMSFVYGCVYLLFEAYPVVFSVGHGFNAGSLGLTFLPLVAGSILGVILYLMVFHPRYEALMARHAPLPVPPEARLELAMCGAPVFAAGFFWFGWTSFPAVSFWAPMMSGVFMGSRRFGFFWRCLIISSMCTSSQQRPRSQRTPSCAAPPAPASPCSRRRCTTRWIRAGRRRSWGALRASCCPSRSSSAGTARR</sequence>
<evidence type="ECO:0000313" key="8">
    <source>
        <dbReference type="Proteomes" id="UP000092993"/>
    </source>
</evidence>
<evidence type="ECO:0000256" key="6">
    <source>
        <dbReference type="SAM" id="Phobius"/>
    </source>
</evidence>
<name>A0A1C7MN02_GRIFR</name>
<feature type="region of interest" description="Disordered" evidence="5">
    <location>
        <begin position="199"/>
        <end position="220"/>
    </location>
</feature>
<accession>A0A1C7MN02</accession>
<evidence type="ECO:0000256" key="1">
    <source>
        <dbReference type="ARBA" id="ARBA00004141"/>
    </source>
</evidence>
<dbReference type="EMBL" id="LUGG01000002">
    <property type="protein sequence ID" value="OBZ78240.1"/>
    <property type="molecule type" value="Genomic_DNA"/>
</dbReference>
<comment type="caution">
    <text evidence="7">The sequence shown here is derived from an EMBL/GenBank/DDBJ whole genome shotgun (WGS) entry which is preliminary data.</text>
</comment>
<feature type="transmembrane region" description="Helical" evidence="6">
    <location>
        <begin position="97"/>
        <end position="118"/>
    </location>
</feature>
<evidence type="ECO:0000256" key="5">
    <source>
        <dbReference type="SAM" id="MobiDB-lite"/>
    </source>
</evidence>
<dbReference type="Proteomes" id="UP000092993">
    <property type="component" value="Unassembled WGS sequence"/>
</dbReference>
<feature type="transmembrane region" description="Helical" evidence="6">
    <location>
        <begin position="58"/>
        <end position="77"/>
    </location>
</feature>
<gene>
    <name evidence="7" type="primary">TPO1</name>
    <name evidence="7" type="ORF">A0H81_02455</name>
</gene>
<proteinExistence type="predicted"/>
<dbReference type="STRING" id="5627.A0A1C7MN02"/>
<dbReference type="SUPFAM" id="SSF103473">
    <property type="entry name" value="MFS general substrate transporter"/>
    <property type="match status" value="1"/>
</dbReference>
<dbReference type="InterPro" id="IPR036259">
    <property type="entry name" value="MFS_trans_sf"/>
</dbReference>
<dbReference type="GO" id="GO:0005886">
    <property type="term" value="C:plasma membrane"/>
    <property type="evidence" value="ECO:0007669"/>
    <property type="project" value="TreeGrafter"/>
</dbReference>
<dbReference type="PANTHER" id="PTHR23502:SF173">
    <property type="entry name" value="MFS-MULTIDRUG-RESISTANCE TRANSPORTER-RELATED"/>
    <property type="match status" value="1"/>
</dbReference>
<dbReference type="OrthoDB" id="9986881at2759"/>
<reference evidence="7 8" key="1">
    <citation type="submission" date="2016-03" db="EMBL/GenBank/DDBJ databases">
        <title>Whole genome sequencing of Grifola frondosa 9006-11.</title>
        <authorList>
            <person name="Min B."/>
            <person name="Park H."/>
            <person name="Kim J.-G."/>
            <person name="Cho H."/>
            <person name="Oh Y.-L."/>
            <person name="Kong W.-S."/>
            <person name="Choi I.-G."/>
        </authorList>
    </citation>
    <scope>NUCLEOTIDE SEQUENCE [LARGE SCALE GENOMIC DNA]</scope>
    <source>
        <strain evidence="7 8">9006-11</strain>
    </source>
</reference>
<keyword evidence="4 6" id="KW-0472">Membrane</keyword>
<dbReference type="GO" id="GO:0022857">
    <property type="term" value="F:transmembrane transporter activity"/>
    <property type="evidence" value="ECO:0007669"/>
    <property type="project" value="TreeGrafter"/>
</dbReference>
<keyword evidence="3 6" id="KW-1133">Transmembrane helix</keyword>
<evidence type="ECO:0000256" key="3">
    <source>
        <dbReference type="ARBA" id="ARBA00022989"/>
    </source>
</evidence>
<evidence type="ECO:0000313" key="7">
    <source>
        <dbReference type="EMBL" id="OBZ78240.1"/>
    </source>
</evidence>